<gene>
    <name evidence="2" type="ORF">A1Q5_02695</name>
</gene>
<name>A0ABX3APB3_ALILO</name>
<proteinExistence type="predicted"/>
<accession>A0ABX3APB3</accession>
<protein>
    <recommendedName>
        <fullName evidence="4">Chromosome partitioning protein ParA</fullName>
    </recommendedName>
</protein>
<dbReference type="RefSeq" id="WP_017020929.1">
    <property type="nucleotide sequence ID" value="NZ_AJYJ02000140.1"/>
</dbReference>
<evidence type="ECO:0000313" key="3">
    <source>
        <dbReference type="Proteomes" id="UP000095059"/>
    </source>
</evidence>
<keyword evidence="3" id="KW-1185">Reference proteome</keyword>
<sequence>MKKVSLLATSVAFALMGCGGSDGSSNNGSDNSNTTAKAQKPSIAVPTKGEFIDAKVIGLDYVSGGTTGQTDTTGGYTIDPSNPEVSFYLGGQDGLFIGSVSGRHITTPFEAVGTHQRAVNLARLLLTIGEGTSTLINSGQAELITEITLPTDFTDATDALKIAMLDDETSLLAIAKALDSSVTKLVSEEAATTHMEASLANIERGSAVNLTHWSRGSNWTFVQRSSSLRETAGSEGEVLSSVIHLDTTNEAAKFDDTSSMILTLNQDNVIIRSGSNDSSMSGKNADEYLTCTIDNKGSYSIREIDDNDVPYCNDMEIPRVPTSSDGNITEYVAAGSFSDYSKYNPNYQYSLTNPTTTQKTDENMSWSELAEMGGAFECMTASNCSELSLSKFETVIRDDNTDGYHGDEPKWQKEVLSGSYDPITDIYIQSRRKVDVEDKNGKYENGRISESIVFLYPVEAPGQDRYVDFIGTWEGRELCGNDVAIAKMTFTTAGLTMTGEECNRIGSVETISNMGTETYAYKDLPKDLWWFGTNTAGVSKATLDQLNSTVRWNDREPGETGKDIKINRFTYIPAGVNWDKGLLIRDTLDSNGDKLSTITMKKIN</sequence>
<dbReference type="PROSITE" id="PS51257">
    <property type="entry name" value="PROKAR_LIPOPROTEIN"/>
    <property type="match status" value="1"/>
</dbReference>
<feature type="region of interest" description="Disordered" evidence="1">
    <location>
        <begin position="22"/>
        <end position="42"/>
    </location>
</feature>
<feature type="compositionally biased region" description="Low complexity" evidence="1">
    <location>
        <begin position="23"/>
        <end position="33"/>
    </location>
</feature>
<evidence type="ECO:0000313" key="2">
    <source>
        <dbReference type="EMBL" id="OEF09660.1"/>
    </source>
</evidence>
<dbReference type="Proteomes" id="UP000095059">
    <property type="component" value="Unassembled WGS sequence"/>
</dbReference>
<evidence type="ECO:0008006" key="4">
    <source>
        <dbReference type="Google" id="ProtNLM"/>
    </source>
</evidence>
<comment type="caution">
    <text evidence="2">The sequence shown here is derived from an EMBL/GenBank/DDBJ whole genome shotgun (WGS) entry which is preliminary data.</text>
</comment>
<evidence type="ECO:0000256" key="1">
    <source>
        <dbReference type="SAM" id="MobiDB-lite"/>
    </source>
</evidence>
<reference evidence="2 3" key="1">
    <citation type="journal article" date="2012" name="Science">
        <title>Ecological populations of bacteria act as socially cohesive units of antibiotic production and resistance.</title>
        <authorList>
            <person name="Cordero O.X."/>
            <person name="Wildschutte H."/>
            <person name="Kirkup B."/>
            <person name="Proehl S."/>
            <person name="Ngo L."/>
            <person name="Hussain F."/>
            <person name="Le Roux F."/>
            <person name="Mincer T."/>
            <person name="Polz M.F."/>
        </authorList>
    </citation>
    <scope>NUCLEOTIDE SEQUENCE [LARGE SCALE GENOMIC DNA]</scope>
    <source>
        <strain evidence="2 3">5S-186</strain>
    </source>
</reference>
<organism evidence="2 3">
    <name type="scientific">Aliivibrio logei 5S-186</name>
    <dbReference type="NCBI Taxonomy" id="626086"/>
    <lineage>
        <taxon>Bacteria</taxon>
        <taxon>Pseudomonadati</taxon>
        <taxon>Pseudomonadota</taxon>
        <taxon>Gammaproteobacteria</taxon>
        <taxon>Vibrionales</taxon>
        <taxon>Vibrionaceae</taxon>
        <taxon>Aliivibrio</taxon>
    </lineage>
</organism>
<dbReference type="EMBL" id="AJYJ02000140">
    <property type="protein sequence ID" value="OEF09660.1"/>
    <property type="molecule type" value="Genomic_DNA"/>
</dbReference>